<dbReference type="InterPro" id="IPR051911">
    <property type="entry name" value="SDR_oxidoreductase"/>
</dbReference>
<comment type="similarity">
    <text evidence="1 5">Belongs to the short-chain dehydrogenases/reductases (SDR) family.</text>
</comment>
<keyword evidence="3" id="KW-0560">Oxidoreductase</keyword>
<dbReference type="PANTHER" id="PTHR43976:SF16">
    <property type="entry name" value="SHORT-CHAIN DEHYDROGENASE_REDUCTASE FAMILY PROTEIN"/>
    <property type="match status" value="1"/>
</dbReference>
<dbReference type="AlphaFoldDB" id="A0A1M2VSQ1"/>
<dbReference type="OMA" id="WGPAQVI"/>
<dbReference type="Pfam" id="PF00106">
    <property type="entry name" value="adh_short"/>
    <property type="match status" value="1"/>
</dbReference>
<sequence length="451" mass="50160">MNFVYKLVSLTRLYSLPTPEPVNGGVWDVERKPVAFQFDSGLHYGFNASAAWGALIPGDGLIHLGAHREPFLPSMFHQLRCLDIMRDQLTKPRAQRTEQPARHCMNYIRQMILCRGDTHLDPYQYPSNIRPVDANPIRRCMDWRAVYAAVEENQREYAEWTAAGVTGSSSGFGRETVIQALESGDKVVATLRKPDALDDLAKKYPADRLRIVKLDVTKFAEIDDAFVQAKAAFGRVDIVFNNAGYVAIGENESMPDDVARPQFEVNFWGAVHVSQRAVRFFREENTPQGGLLLQNSSLAGLAAMPIVGFYSATKHALEGFSESLAKELDPAWKIKISIIEPGAFKTSVFNLDTNHMIVVPQHPAYANPVLPVYNFRGAFLKSGGQEVDTSKDLAPVDASRAVAKIIELSRLPSPPLHFPLGKDAISAVREKVKTLTEEIDAYESWSDDLGR</sequence>
<dbReference type="SUPFAM" id="SSF51735">
    <property type="entry name" value="NAD(P)-binding Rossmann-fold domains"/>
    <property type="match status" value="1"/>
</dbReference>
<evidence type="ECO:0008006" key="8">
    <source>
        <dbReference type="Google" id="ProtNLM"/>
    </source>
</evidence>
<dbReference type="InterPro" id="IPR020904">
    <property type="entry name" value="Sc_DH/Rdtase_CS"/>
</dbReference>
<evidence type="ECO:0000256" key="1">
    <source>
        <dbReference type="ARBA" id="ARBA00006484"/>
    </source>
</evidence>
<keyword evidence="2" id="KW-0521">NADP</keyword>
<evidence type="ECO:0000256" key="3">
    <source>
        <dbReference type="ARBA" id="ARBA00023002"/>
    </source>
</evidence>
<dbReference type="Pfam" id="PF11807">
    <property type="entry name" value="UstYa"/>
    <property type="match status" value="1"/>
</dbReference>
<dbReference type="GO" id="GO:0043386">
    <property type="term" value="P:mycotoxin biosynthetic process"/>
    <property type="evidence" value="ECO:0007669"/>
    <property type="project" value="InterPro"/>
</dbReference>
<dbReference type="EMBL" id="MNAD01000764">
    <property type="protein sequence ID" value="OJT10625.1"/>
    <property type="molecule type" value="Genomic_DNA"/>
</dbReference>
<dbReference type="Gene3D" id="3.40.50.720">
    <property type="entry name" value="NAD(P)-binding Rossmann-like Domain"/>
    <property type="match status" value="1"/>
</dbReference>
<evidence type="ECO:0000313" key="7">
    <source>
        <dbReference type="Proteomes" id="UP000184267"/>
    </source>
</evidence>
<evidence type="ECO:0000256" key="4">
    <source>
        <dbReference type="ARBA" id="ARBA00035112"/>
    </source>
</evidence>
<dbReference type="InterPro" id="IPR036291">
    <property type="entry name" value="NAD(P)-bd_dom_sf"/>
</dbReference>
<dbReference type="InterPro" id="IPR021765">
    <property type="entry name" value="UstYa-like"/>
</dbReference>
<reference evidence="6 7" key="1">
    <citation type="submission" date="2016-10" db="EMBL/GenBank/DDBJ databases">
        <title>Genome sequence of the basidiomycete white-rot fungus Trametes pubescens.</title>
        <authorList>
            <person name="Makela M.R."/>
            <person name="Granchi Z."/>
            <person name="Peng M."/>
            <person name="De Vries R.P."/>
            <person name="Grigoriev I."/>
            <person name="Riley R."/>
            <person name="Hilden K."/>
        </authorList>
    </citation>
    <scope>NUCLEOTIDE SEQUENCE [LARGE SCALE GENOMIC DNA]</scope>
    <source>
        <strain evidence="6 7">FBCC735</strain>
    </source>
</reference>
<dbReference type="CDD" id="cd05374">
    <property type="entry name" value="17beta-HSD-like_SDR_c"/>
    <property type="match status" value="1"/>
</dbReference>
<dbReference type="Proteomes" id="UP000184267">
    <property type="component" value="Unassembled WGS sequence"/>
</dbReference>
<name>A0A1M2VSQ1_TRAPU</name>
<dbReference type="GO" id="GO:0016491">
    <property type="term" value="F:oxidoreductase activity"/>
    <property type="evidence" value="ECO:0007669"/>
    <property type="project" value="UniProtKB-KW"/>
</dbReference>
<evidence type="ECO:0000256" key="5">
    <source>
        <dbReference type="RuleBase" id="RU000363"/>
    </source>
</evidence>
<evidence type="ECO:0000256" key="2">
    <source>
        <dbReference type="ARBA" id="ARBA00022857"/>
    </source>
</evidence>
<dbReference type="PROSITE" id="PS00061">
    <property type="entry name" value="ADH_SHORT"/>
    <property type="match status" value="1"/>
</dbReference>
<accession>A0A1M2VSQ1</accession>
<dbReference type="PRINTS" id="PR00080">
    <property type="entry name" value="SDRFAMILY"/>
</dbReference>
<dbReference type="PRINTS" id="PR00081">
    <property type="entry name" value="GDHRDH"/>
</dbReference>
<proteinExistence type="inferred from homology"/>
<dbReference type="InterPro" id="IPR002347">
    <property type="entry name" value="SDR_fam"/>
</dbReference>
<comment type="similarity">
    <text evidence="4">Belongs to the ustYa family.</text>
</comment>
<dbReference type="PANTHER" id="PTHR43976">
    <property type="entry name" value="SHORT CHAIN DEHYDROGENASE"/>
    <property type="match status" value="1"/>
</dbReference>
<dbReference type="OrthoDB" id="1274115at2759"/>
<evidence type="ECO:0000313" key="6">
    <source>
        <dbReference type="EMBL" id="OJT10625.1"/>
    </source>
</evidence>
<gene>
    <name evidence="6" type="ORF">TRAPUB_12873</name>
</gene>
<comment type="caution">
    <text evidence="6">The sequence shown here is derived from an EMBL/GenBank/DDBJ whole genome shotgun (WGS) entry which is preliminary data.</text>
</comment>
<keyword evidence="7" id="KW-1185">Reference proteome</keyword>
<protein>
    <recommendedName>
        <fullName evidence="8">NAD(P)-binding protein</fullName>
    </recommendedName>
</protein>
<organism evidence="6 7">
    <name type="scientific">Trametes pubescens</name>
    <name type="common">White-rot fungus</name>
    <dbReference type="NCBI Taxonomy" id="154538"/>
    <lineage>
        <taxon>Eukaryota</taxon>
        <taxon>Fungi</taxon>
        <taxon>Dikarya</taxon>
        <taxon>Basidiomycota</taxon>
        <taxon>Agaricomycotina</taxon>
        <taxon>Agaricomycetes</taxon>
        <taxon>Polyporales</taxon>
        <taxon>Polyporaceae</taxon>
        <taxon>Trametes</taxon>
    </lineage>
</organism>
<dbReference type="STRING" id="154538.A0A1M2VSQ1"/>